<keyword evidence="4" id="KW-1185">Reference proteome</keyword>
<dbReference type="SUPFAM" id="SSF52821">
    <property type="entry name" value="Rhodanese/Cell cycle control phosphatase"/>
    <property type="match status" value="1"/>
</dbReference>
<dbReference type="EMBL" id="JACCBI010000001">
    <property type="protein sequence ID" value="NYD65882.1"/>
    <property type="molecule type" value="Genomic_DNA"/>
</dbReference>
<evidence type="ECO:0000259" key="1">
    <source>
        <dbReference type="PROSITE" id="PS50206"/>
    </source>
</evidence>
<keyword evidence="2" id="KW-0808">Transferase</keyword>
<dbReference type="Pfam" id="PF00581">
    <property type="entry name" value="Rhodanese"/>
    <property type="match status" value="1"/>
</dbReference>
<dbReference type="Gene3D" id="3.40.250.10">
    <property type="entry name" value="Rhodanese-like domain"/>
    <property type="match status" value="1"/>
</dbReference>
<feature type="domain" description="Rhodanese" evidence="1">
    <location>
        <begin position="25"/>
        <end position="112"/>
    </location>
</feature>
<sequence>MTHDAAPLSEPGADVSVAEANAAVEAGAVWLLDVREQSEWDAGHAVGAHHIPLGSLGARQDELPADADIFVVCHVGGRSRMAVDALVGAEYRAWNVAGGMVAWEAAGAPTTSARVDN</sequence>
<dbReference type="AlphaFoldDB" id="A0A4Q2M2P7"/>
<accession>A0A4Q2M2P7</accession>
<dbReference type="InterPro" id="IPR001763">
    <property type="entry name" value="Rhodanese-like_dom"/>
</dbReference>
<organism evidence="3 4">
    <name type="scientific">Agromyces atrinae</name>
    <dbReference type="NCBI Taxonomy" id="592376"/>
    <lineage>
        <taxon>Bacteria</taxon>
        <taxon>Bacillati</taxon>
        <taxon>Actinomycetota</taxon>
        <taxon>Actinomycetes</taxon>
        <taxon>Micrococcales</taxon>
        <taxon>Microbacteriaceae</taxon>
        <taxon>Agromyces</taxon>
    </lineage>
</organism>
<name>A0A4Q2M2P7_9MICO</name>
<dbReference type="InterPro" id="IPR036873">
    <property type="entry name" value="Rhodanese-like_dom_sf"/>
</dbReference>
<dbReference type="PANTHER" id="PTHR43031:SF1">
    <property type="entry name" value="PYRIDINE NUCLEOTIDE-DISULPHIDE OXIDOREDUCTASE"/>
    <property type="match status" value="1"/>
</dbReference>
<dbReference type="CDD" id="cd00158">
    <property type="entry name" value="RHOD"/>
    <property type="match status" value="1"/>
</dbReference>
<evidence type="ECO:0000313" key="4">
    <source>
        <dbReference type="Proteomes" id="UP000292686"/>
    </source>
</evidence>
<evidence type="ECO:0000313" key="3">
    <source>
        <dbReference type="EMBL" id="RXZ86224.1"/>
    </source>
</evidence>
<dbReference type="PROSITE" id="PS50206">
    <property type="entry name" value="RHODANESE_3"/>
    <property type="match status" value="1"/>
</dbReference>
<dbReference type="SMART" id="SM00450">
    <property type="entry name" value="RHOD"/>
    <property type="match status" value="1"/>
</dbReference>
<dbReference type="PANTHER" id="PTHR43031">
    <property type="entry name" value="FAD-DEPENDENT OXIDOREDUCTASE"/>
    <property type="match status" value="1"/>
</dbReference>
<dbReference type="Proteomes" id="UP000292686">
    <property type="component" value="Unassembled WGS sequence"/>
</dbReference>
<dbReference type="Proteomes" id="UP000581087">
    <property type="component" value="Unassembled WGS sequence"/>
</dbReference>
<dbReference type="InterPro" id="IPR050229">
    <property type="entry name" value="GlpE_sulfurtransferase"/>
</dbReference>
<comment type="caution">
    <text evidence="3">The sequence shown here is derived from an EMBL/GenBank/DDBJ whole genome shotgun (WGS) entry which is preliminary data.</text>
</comment>
<reference evidence="3 4" key="1">
    <citation type="submission" date="2019-01" db="EMBL/GenBank/DDBJ databases">
        <title>Agromyces.</title>
        <authorList>
            <person name="Li J."/>
        </authorList>
    </citation>
    <scope>NUCLEOTIDE SEQUENCE [LARGE SCALE GENOMIC DNA]</scope>
    <source>
        <strain evidence="3 4">DSM 23870</strain>
    </source>
</reference>
<dbReference type="OrthoDB" id="9800872at2"/>
<gene>
    <name evidence="2" type="ORF">BJ972_000401</name>
    <name evidence="3" type="ORF">ESP50_10695</name>
</gene>
<evidence type="ECO:0000313" key="2">
    <source>
        <dbReference type="EMBL" id="NYD65882.1"/>
    </source>
</evidence>
<proteinExistence type="predicted"/>
<dbReference type="GO" id="GO:0016740">
    <property type="term" value="F:transferase activity"/>
    <property type="evidence" value="ECO:0007669"/>
    <property type="project" value="UniProtKB-KW"/>
</dbReference>
<evidence type="ECO:0000313" key="5">
    <source>
        <dbReference type="Proteomes" id="UP000581087"/>
    </source>
</evidence>
<dbReference type="RefSeq" id="WP_129174952.1">
    <property type="nucleotide sequence ID" value="NZ_JACCBI010000001.1"/>
</dbReference>
<reference evidence="2 5" key="2">
    <citation type="submission" date="2020-07" db="EMBL/GenBank/DDBJ databases">
        <title>Sequencing the genomes of 1000 actinobacteria strains.</title>
        <authorList>
            <person name="Klenk H.-P."/>
        </authorList>
    </citation>
    <scope>NUCLEOTIDE SEQUENCE [LARGE SCALE GENOMIC DNA]</scope>
    <source>
        <strain evidence="2 5">DSM 23870</strain>
    </source>
</reference>
<dbReference type="EMBL" id="SDPM01000005">
    <property type="protein sequence ID" value="RXZ86224.1"/>
    <property type="molecule type" value="Genomic_DNA"/>
</dbReference>
<protein>
    <submittedName>
        <fullName evidence="3">Rhodanese-like domain-containing protein</fullName>
    </submittedName>
    <submittedName>
        <fullName evidence="2">Rhodanese-related sulfurtransferase</fullName>
    </submittedName>
</protein>